<keyword evidence="5" id="KW-1185">Reference proteome</keyword>
<keyword evidence="1" id="KW-0175">Coiled coil</keyword>
<dbReference type="EMBL" id="DS995899">
    <property type="protein sequence ID" value="EEA28295.1"/>
    <property type="molecule type" value="Genomic_DNA"/>
</dbReference>
<dbReference type="GO" id="GO:0005737">
    <property type="term" value="C:cytoplasm"/>
    <property type="evidence" value="ECO:0007669"/>
    <property type="project" value="TreeGrafter"/>
</dbReference>
<dbReference type="PhylomeDB" id="B6Q4Q6"/>
<dbReference type="PANTHER" id="PTHR22834">
    <property type="entry name" value="NUCLEAR FUSION PROTEIN FUS2"/>
    <property type="match status" value="1"/>
</dbReference>
<feature type="region of interest" description="Disordered" evidence="2">
    <location>
        <begin position="1043"/>
        <end position="1067"/>
    </location>
</feature>
<dbReference type="Pfam" id="PF25351">
    <property type="entry name" value="PH_BUD3_C"/>
    <property type="match status" value="1"/>
</dbReference>
<evidence type="ECO:0000259" key="3">
    <source>
        <dbReference type="PROSITE" id="PS50010"/>
    </source>
</evidence>
<feature type="compositionally biased region" description="Basic and acidic residues" evidence="2">
    <location>
        <begin position="1149"/>
        <end position="1161"/>
    </location>
</feature>
<dbReference type="InterPro" id="IPR051492">
    <property type="entry name" value="Dynamin-Rho_GEF"/>
</dbReference>
<feature type="domain" description="DH" evidence="3">
    <location>
        <begin position="246"/>
        <end position="457"/>
    </location>
</feature>
<dbReference type="STRING" id="441960.B6Q4Q6"/>
<dbReference type="Gene3D" id="1.20.900.10">
    <property type="entry name" value="Dbl homology (DH) domain"/>
    <property type="match status" value="1"/>
</dbReference>
<dbReference type="VEuPathDB" id="FungiDB:PMAA_031100"/>
<gene>
    <name evidence="4" type="ORF">PMAA_031100</name>
</gene>
<dbReference type="PROSITE" id="PS50010">
    <property type="entry name" value="DH_2"/>
    <property type="match status" value="1"/>
</dbReference>
<evidence type="ECO:0000256" key="2">
    <source>
        <dbReference type="SAM" id="MobiDB-lite"/>
    </source>
</evidence>
<dbReference type="GO" id="GO:0032955">
    <property type="term" value="P:regulation of division septum assembly"/>
    <property type="evidence" value="ECO:0007669"/>
    <property type="project" value="TreeGrafter"/>
</dbReference>
<dbReference type="InterPro" id="IPR000219">
    <property type="entry name" value="DH_dom"/>
</dbReference>
<name>B6Q4Q6_TALMQ</name>
<evidence type="ECO:0000313" key="5">
    <source>
        <dbReference type="Proteomes" id="UP000001294"/>
    </source>
</evidence>
<dbReference type="GO" id="GO:0005085">
    <property type="term" value="F:guanyl-nucleotide exchange factor activity"/>
    <property type="evidence" value="ECO:0007669"/>
    <property type="project" value="InterPro"/>
</dbReference>
<feature type="compositionally biased region" description="Basic and acidic residues" evidence="2">
    <location>
        <begin position="1119"/>
        <end position="1139"/>
    </location>
</feature>
<feature type="compositionally biased region" description="Polar residues" evidence="2">
    <location>
        <begin position="1314"/>
        <end position="1325"/>
    </location>
</feature>
<feature type="compositionally biased region" description="Polar residues" evidence="2">
    <location>
        <begin position="1249"/>
        <end position="1260"/>
    </location>
</feature>
<feature type="coiled-coil region" evidence="1">
    <location>
        <begin position="1412"/>
        <end position="1520"/>
    </location>
</feature>
<dbReference type="SMART" id="SM00325">
    <property type="entry name" value="RhoGEF"/>
    <property type="match status" value="1"/>
</dbReference>
<dbReference type="Pfam" id="PF00621">
    <property type="entry name" value="RhoGEF"/>
    <property type="match status" value="1"/>
</dbReference>
<feature type="region of interest" description="Disordered" evidence="2">
    <location>
        <begin position="1102"/>
        <end position="1362"/>
    </location>
</feature>
<feature type="compositionally biased region" description="Acidic residues" evidence="2">
    <location>
        <begin position="183"/>
        <end position="194"/>
    </location>
</feature>
<feature type="compositionally biased region" description="Polar residues" evidence="2">
    <location>
        <begin position="1349"/>
        <end position="1362"/>
    </location>
</feature>
<evidence type="ECO:0000313" key="4">
    <source>
        <dbReference type="EMBL" id="EEA28295.1"/>
    </source>
</evidence>
<organism evidence="4 5">
    <name type="scientific">Talaromyces marneffei (strain ATCC 18224 / CBS 334.59 / QM 7333)</name>
    <name type="common">Penicillium marneffei</name>
    <dbReference type="NCBI Taxonomy" id="441960"/>
    <lineage>
        <taxon>Eukaryota</taxon>
        <taxon>Fungi</taxon>
        <taxon>Dikarya</taxon>
        <taxon>Ascomycota</taxon>
        <taxon>Pezizomycotina</taxon>
        <taxon>Eurotiomycetes</taxon>
        <taxon>Eurotiomycetidae</taxon>
        <taxon>Eurotiales</taxon>
        <taxon>Trichocomaceae</taxon>
        <taxon>Talaromyces</taxon>
        <taxon>Talaromyces sect. Talaromyces</taxon>
    </lineage>
</organism>
<feature type="region of interest" description="Disordered" evidence="2">
    <location>
        <begin position="827"/>
        <end position="848"/>
    </location>
</feature>
<sequence length="1546" mass="171826">MATINNSLAELPLEQLSLYYVTDPYLSSVLIFYGSVATTNSSTSSTRNQAHIFSAAGHRSYPRIIASPAAPLYSAVHHLPREKQGDEIYRGVAVSLLKYFQEIPQAAQQCLKQIAKTGKSTGRFPRLFEETHAADLANRMAKINNTAEIVRDLRLAYDERKAPWIDIDVMLPSGSTISPAPQDQDETAADEALDDNASSGQYGKFTSLIEAFGNPIFLPTSRLRRAPSQPTNLSKSTLFTRGQKEALRLAMCEVVDTEERYVSKIYDLVHNVVQEFQQKARSKSTSSTSPDETALAELFPPCLEEILQVNMDFLKVMQQILESTEQGAITSLAEDTDLRTSPSGRMASEQDRDIMGAMSFANALIEWFPRFSEPYAAYMRAHTGFTQTLNSFLKDDQSSFSRRVYETGEQKLRSLLMEPVQRLPRYSLLIDAMTSSIPSIHPSVRVFLKARDIIKEICSLDTPANTDHTRNIKRVMKLVEYWPPSITPQGRLINAIDSTEILPPYHIQEQQNTQNATTLMLLYKNCLVLLSRYPGSNMTARALLSDLENQPTTTSDKSLSQPSPQFRFLRAFDLNSLFCAQSSGGHILYLMPTTMLFSTSQLAQMTPHALKLSGMYEGRASRLIEEILKAKIEGRFSEREREGAKWTLRSPSVPSGTLGILAPVFEEDANGSMQRSGYSRIRVVFDTPKAICTKTLDNGSVDVIVSVTLADGDMYRVEVSTISGPTTVDTVSADIFISTITARLSPLIPTVCSIQNRTLTESSIYSNLDIIRQIGNHIISQTKVARGFRPPSPTKLISNLWGSGSQAKDTPSLSKSFTQNLVLGDIPKMTPKTVPRPTTSPGMLDEPPKISVVAPSSSGQDDQLMKLEQTLTAYILALRSRSGNIVGRSLRTRANADKSMVNELYNVLLEDPAKLQAAAEVPVDVLFVAFETFMHHAWKDLIGSIVSPDALRAIQYKFDSSFPKDFEDFFRRVLGDFGPQNRRALTATVRLLAELLDASGNDGDRGALTVAFAEILSENEDPMQYISLLDRLVEDFENLFEESMSESKSHETTPNRPRSYTGSIGSNASSFRKRLGFGLHRENSSRSDGESKVSSLIRTLSKTKNSGDSDVKSQLFRSKSTDTDSRLAELLRPTTRERPTLYGAFLPEDDTRRPGSAHEDNSVLGAIREAPTTPQREPIRRKKRRSSLSDLPDPSTPPRPVALSSIEIRNPLTPVPKPRPQSEVFSRIAQLQEPDSPDPKAHTRIPQVSKLSAQATSPRRSGSPVRSLLSPVALRSPMQKENSQQRPRLAERAVNKKTDGPASPTYTRKKRSDTLTSIPQPSRYSLQFKDRPMSSHGVDFSGRRERALSSPQKPQRIRMQSPQKLRDRLQSTLHVQTHAASAFQSELQLVGQELSALTLSSSPTGNSQSFSIEALQARIRNLEQQFSSFSTDISNQTANMKKDVDSSLAVSEKRAKKLDELYREASAENEALYERFNTELGKVVREVRAGNGVEVMKTQLKSTLEELSRVKKENLRLKRELGGLKAVRTDIEVSSSAKEVVEIPDA</sequence>
<reference evidence="5" key="1">
    <citation type="journal article" date="2015" name="Genome Announc.">
        <title>Genome sequence of the AIDS-associated pathogen Penicillium marneffei (ATCC18224) and its near taxonomic relative Talaromyces stipitatus (ATCC10500).</title>
        <authorList>
            <person name="Nierman W.C."/>
            <person name="Fedorova-Abrams N.D."/>
            <person name="Andrianopoulos A."/>
        </authorList>
    </citation>
    <scope>NUCLEOTIDE SEQUENCE [LARGE SCALE GENOMIC DNA]</scope>
    <source>
        <strain evidence="5">ATCC 18224 / CBS 334.59 / QM 7333</strain>
    </source>
</reference>
<dbReference type="InterPro" id="IPR057454">
    <property type="entry name" value="Bud3_C"/>
</dbReference>
<evidence type="ECO:0000256" key="1">
    <source>
        <dbReference type="SAM" id="Coils"/>
    </source>
</evidence>
<proteinExistence type="predicted"/>
<dbReference type="InterPro" id="IPR035899">
    <property type="entry name" value="DBL_dom_sf"/>
</dbReference>
<dbReference type="OrthoDB" id="4066896at2759"/>
<accession>B6Q4Q6</accession>
<dbReference type="Proteomes" id="UP000001294">
    <property type="component" value="Unassembled WGS sequence"/>
</dbReference>
<feature type="compositionally biased region" description="Polar residues" evidence="2">
    <location>
        <begin position="1054"/>
        <end position="1067"/>
    </location>
</feature>
<feature type="compositionally biased region" description="Basic and acidic residues" evidence="2">
    <location>
        <begin position="1288"/>
        <end position="1299"/>
    </location>
</feature>
<protein>
    <submittedName>
        <fullName evidence="4">Rho guanyl nucleotide exchange factor, putative</fullName>
    </submittedName>
</protein>
<dbReference type="HOGENOM" id="CLU_004333_0_0_1"/>
<dbReference type="GO" id="GO:0031991">
    <property type="term" value="P:regulation of actomyosin contractile ring contraction"/>
    <property type="evidence" value="ECO:0007669"/>
    <property type="project" value="TreeGrafter"/>
</dbReference>
<dbReference type="SUPFAM" id="SSF48065">
    <property type="entry name" value="DBL homology domain (DH-domain)"/>
    <property type="match status" value="1"/>
</dbReference>
<dbReference type="PANTHER" id="PTHR22834:SF21">
    <property type="entry name" value="GUANYL NUCLEOTIDE EXCHANGE FACTOR, PUTATIVE (AFU_ORTHOLOGUE AFUA_5G11890)-RELATED"/>
    <property type="match status" value="1"/>
</dbReference>
<feature type="region of interest" description="Disordered" evidence="2">
    <location>
        <begin position="175"/>
        <end position="196"/>
    </location>
</feature>